<dbReference type="RefSeq" id="WP_188936335.1">
    <property type="nucleotide sequence ID" value="NZ_BMJC01000005.1"/>
</dbReference>
<dbReference type="Proteomes" id="UP000607559">
    <property type="component" value="Unassembled WGS sequence"/>
</dbReference>
<dbReference type="AlphaFoldDB" id="A0A8J2XVL3"/>
<feature type="transmembrane region" description="Helical" evidence="1">
    <location>
        <begin position="789"/>
        <end position="811"/>
    </location>
</feature>
<evidence type="ECO:0000259" key="3">
    <source>
        <dbReference type="Pfam" id="PF12969"/>
    </source>
</evidence>
<feature type="transmembrane region" description="Helical" evidence="1">
    <location>
        <begin position="823"/>
        <end position="842"/>
    </location>
</feature>
<dbReference type="Gene3D" id="2.60.40.3140">
    <property type="match status" value="1"/>
</dbReference>
<reference evidence="4" key="1">
    <citation type="journal article" date="2014" name="Int. J. Syst. Evol. Microbiol.">
        <title>Complete genome sequence of Corynebacterium casei LMG S-19264T (=DSM 44701T), isolated from a smear-ripened cheese.</title>
        <authorList>
            <consortium name="US DOE Joint Genome Institute (JGI-PGF)"/>
            <person name="Walter F."/>
            <person name="Albersmeier A."/>
            <person name="Kalinowski J."/>
            <person name="Ruckert C."/>
        </authorList>
    </citation>
    <scope>NUCLEOTIDE SEQUENCE</scope>
    <source>
        <strain evidence="4">CGMCC 1.15448</strain>
    </source>
</reference>
<reference evidence="4" key="2">
    <citation type="submission" date="2020-09" db="EMBL/GenBank/DDBJ databases">
        <authorList>
            <person name="Sun Q."/>
            <person name="Zhou Y."/>
        </authorList>
    </citation>
    <scope>NUCLEOTIDE SEQUENCE</scope>
    <source>
        <strain evidence="4">CGMCC 1.15448</strain>
    </source>
</reference>
<dbReference type="Pfam" id="PF10754">
    <property type="entry name" value="DUF2569"/>
    <property type="match status" value="1"/>
</dbReference>
<keyword evidence="2" id="KW-0732">Signal</keyword>
<feature type="signal peptide" evidence="2">
    <location>
        <begin position="1"/>
        <end position="19"/>
    </location>
</feature>
<keyword evidence="1" id="KW-0812">Transmembrane</keyword>
<dbReference type="InterPro" id="IPR024618">
    <property type="entry name" value="DUF3857"/>
</dbReference>
<feature type="chain" id="PRO_5035157870" description="DUF3857 domain-containing protein" evidence="2">
    <location>
        <begin position="20"/>
        <end position="860"/>
    </location>
</feature>
<evidence type="ECO:0000256" key="1">
    <source>
        <dbReference type="SAM" id="Phobius"/>
    </source>
</evidence>
<sequence>MRIALSITLGLLLTLCLSASPNVKTGAIPTWLYAIHPDLNKKPARDEISDGYYYQLFDLQTNLPLKTRYTHYIIDITNESGVQNASEVSVTFAPEFQQVVFHRISVIRDGAVLNQLDPSRIKIVQEEKEAGQFEYNGLKRAFLTLKDIRTGDHIDVAYSVVGFNPVFQNKYSDDFSFSCSTAVSNYYRTILTTTDRPLHILPFNNAPQPTQQHLGNMLIYTWDNPGLESGESGLDEPSWYAKAPTVYATEYKDWAEVIDWGLKTFNYYHFPLPPGLQQKITVWRAQAKGDKDLFANIANRFVQNEIRYLGLEIGVNTHQPHAPGGVFTQRFGDCKDKALLLTTILQQEGIPAFVALVSTETRRELANIAPSPGDFDHAIVAIRRSKGVYTYIDPTNSGQRGELADLFIPAYGYALVLEEGATGLQPVTPGHINDYTITEQLDTKYYDSSQLTVTSIYTGGAADDIRSAFAENSIKSVGDTYRKYYANLFEGIRQTSAVTYSDDSLKNQMTVLEHYCIPQLWSTDKKGKKYFEFTAGILDQAFPDPADIASDAPLALTYPYNVHYTLNISLPEDWEFGGGELHVKNDAYEFDFVPIVHGSNMSLHYLLKTFDDHIPASALRQYKEDYKSISGKISFQLYKTISPEGSTPDETPASKEAVSTTSLTKDWKVCWPAIWLTFFFSLFFSRLFVWLNARSEETLYAAGTGYPLGGWLILLGVSIGGTLLLEIAQLIRSNYYSYSNWAEYGNAGGSRLQYFLMAQLAIHLGFIAGGGAVLYWFLHKRDIFPRMFLWYAGILLSGRILLLLLASIIPIPPAMLSDYKFSLTRDAIRTGIYITIWVTYILRSGQVKSTFLEPFRERIR</sequence>
<dbReference type="Pfam" id="PF12969">
    <property type="entry name" value="DUF3857"/>
    <property type="match status" value="1"/>
</dbReference>
<accession>A0A8J2XVL3</accession>
<name>A0A8J2XVL3_9BACT</name>
<feature type="transmembrane region" description="Helical" evidence="1">
    <location>
        <begin position="671"/>
        <end position="691"/>
    </location>
</feature>
<dbReference type="Gene3D" id="3.10.620.30">
    <property type="match status" value="1"/>
</dbReference>
<comment type="caution">
    <text evidence="4">The sequence shown here is derived from an EMBL/GenBank/DDBJ whole genome shotgun (WGS) entry which is preliminary data.</text>
</comment>
<feature type="domain" description="DUF3857" evidence="3">
    <location>
        <begin position="66"/>
        <end position="223"/>
    </location>
</feature>
<gene>
    <name evidence="4" type="ORF">GCM10011511_46410</name>
</gene>
<evidence type="ECO:0000313" key="4">
    <source>
        <dbReference type="EMBL" id="GGB17338.1"/>
    </source>
</evidence>
<dbReference type="InterPro" id="IPR038765">
    <property type="entry name" value="Papain-like_cys_pep_sf"/>
</dbReference>
<protein>
    <recommendedName>
        <fullName evidence="3">DUF3857 domain-containing protein</fullName>
    </recommendedName>
</protein>
<feature type="transmembrane region" description="Helical" evidence="1">
    <location>
        <begin position="752"/>
        <end position="777"/>
    </location>
</feature>
<keyword evidence="1" id="KW-0472">Membrane</keyword>
<dbReference type="InterPro" id="IPR019690">
    <property type="entry name" value="DUF2569"/>
</dbReference>
<keyword evidence="1" id="KW-1133">Transmembrane helix</keyword>
<feature type="transmembrane region" description="Helical" evidence="1">
    <location>
        <begin position="711"/>
        <end position="732"/>
    </location>
</feature>
<dbReference type="EMBL" id="BMJC01000005">
    <property type="protein sequence ID" value="GGB17338.1"/>
    <property type="molecule type" value="Genomic_DNA"/>
</dbReference>
<keyword evidence="5" id="KW-1185">Reference proteome</keyword>
<organism evidence="4 5">
    <name type="scientific">Puia dinghuensis</name>
    <dbReference type="NCBI Taxonomy" id="1792502"/>
    <lineage>
        <taxon>Bacteria</taxon>
        <taxon>Pseudomonadati</taxon>
        <taxon>Bacteroidota</taxon>
        <taxon>Chitinophagia</taxon>
        <taxon>Chitinophagales</taxon>
        <taxon>Chitinophagaceae</taxon>
        <taxon>Puia</taxon>
    </lineage>
</organism>
<evidence type="ECO:0000256" key="2">
    <source>
        <dbReference type="SAM" id="SignalP"/>
    </source>
</evidence>
<dbReference type="SUPFAM" id="SSF54001">
    <property type="entry name" value="Cysteine proteinases"/>
    <property type="match status" value="1"/>
</dbReference>
<proteinExistence type="predicted"/>
<evidence type="ECO:0000313" key="5">
    <source>
        <dbReference type="Proteomes" id="UP000607559"/>
    </source>
</evidence>